<dbReference type="PANTHER" id="PTHR38011:SF11">
    <property type="entry name" value="2,5-DIAMINO-6-RIBOSYLAMINO-4(3H)-PYRIMIDINONE 5'-PHOSPHATE REDUCTASE"/>
    <property type="match status" value="1"/>
</dbReference>
<dbReference type="RefSeq" id="WP_254757785.1">
    <property type="nucleotide sequence ID" value="NZ_JANCLT010000002.1"/>
</dbReference>
<organism evidence="2 3">
    <name type="scientific">Ectobacillus ponti</name>
    <dbReference type="NCBI Taxonomy" id="2961894"/>
    <lineage>
        <taxon>Bacteria</taxon>
        <taxon>Bacillati</taxon>
        <taxon>Bacillota</taxon>
        <taxon>Bacilli</taxon>
        <taxon>Bacillales</taxon>
        <taxon>Bacillaceae</taxon>
        <taxon>Ectobacillus</taxon>
    </lineage>
</organism>
<dbReference type="InterPro" id="IPR050765">
    <property type="entry name" value="Riboflavin_Biosynth_HTPR"/>
</dbReference>
<gene>
    <name evidence="2" type="ORF">NK662_04900</name>
</gene>
<dbReference type="GO" id="GO:0009231">
    <property type="term" value="P:riboflavin biosynthetic process"/>
    <property type="evidence" value="ECO:0007669"/>
    <property type="project" value="InterPro"/>
</dbReference>
<protein>
    <submittedName>
        <fullName evidence="2">Dihydrofolate reductase family protein</fullName>
    </submittedName>
</protein>
<dbReference type="Pfam" id="PF01872">
    <property type="entry name" value="RibD_C"/>
    <property type="match status" value="1"/>
</dbReference>
<dbReference type="SUPFAM" id="SSF53597">
    <property type="entry name" value="Dihydrofolate reductase-like"/>
    <property type="match status" value="1"/>
</dbReference>
<sequence length="174" mass="19876">MSRNVVLYIAASLDGYIADPEDSLDWLFRVEGEGDNGYGAFYETVDTILLGRRTYDWIMEAEQGRFPYTGKECYVFSRTRQGRNEHVTFTDRDAASLVAQLQQQDGGRIWVVGGGDLLQDFLREQLVDELILTVAPVLLGKGIPLFQQMDVQTELLLQGTRRFGQFVELHYTRK</sequence>
<proteinExistence type="predicted"/>
<name>A0AA41X9J1_9BACI</name>
<evidence type="ECO:0000313" key="3">
    <source>
        <dbReference type="Proteomes" id="UP001156102"/>
    </source>
</evidence>
<keyword evidence="3" id="KW-1185">Reference proteome</keyword>
<feature type="domain" description="Bacterial bifunctional deaminase-reductase C-terminal" evidence="1">
    <location>
        <begin position="4"/>
        <end position="165"/>
    </location>
</feature>
<dbReference type="AlphaFoldDB" id="A0AA41X9J1"/>
<reference evidence="2" key="1">
    <citation type="submission" date="2022-07" db="EMBL/GenBank/DDBJ databases">
        <authorList>
            <person name="Li W.-J."/>
            <person name="Deng Q.-Q."/>
        </authorList>
    </citation>
    <scope>NUCLEOTIDE SEQUENCE</scope>
    <source>
        <strain evidence="2">SYSU M60031</strain>
    </source>
</reference>
<comment type="caution">
    <text evidence="2">The sequence shown here is derived from an EMBL/GenBank/DDBJ whole genome shotgun (WGS) entry which is preliminary data.</text>
</comment>
<dbReference type="PANTHER" id="PTHR38011">
    <property type="entry name" value="DIHYDROFOLATE REDUCTASE FAMILY PROTEIN (AFU_ORTHOLOGUE AFUA_8G06820)"/>
    <property type="match status" value="1"/>
</dbReference>
<dbReference type="GO" id="GO:0008703">
    <property type="term" value="F:5-amino-6-(5-phosphoribosylamino)uracil reductase activity"/>
    <property type="evidence" value="ECO:0007669"/>
    <property type="project" value="InterPro"/>
</dbReference>
<dbReference type="InterPro" id="IPR024072">
    <property type="entry name" value="DHFR-like_dom_sf"/>
</dbReference>
<dbReference type="EMBL" id="JANCLT010000002">
    <property type="protein sequence ID" value="MCP8967876.1"/>
    <property type="molecule type" value="Genomic_DNA"/>
</dbReference>
<dbReference type="Gene3D" id="3.40.430.10">
    <property type="entry name" value="Dihydrofolate Reductase, subunit A"/>
    <property type="match status" value="1"/>
</dbReference>
<dbReference type="InterPro" id="IPR002734">
    <property type="entry name" value="RibDG_C"/>
</dbReference>
<dbReference type="Proteomes" id="UP001156102">
    <property type="component" value="Unassembled WGS sequence"/>
</dbReference>
<accession>A0AA41X9J1</accession>
<evidence type="ECO:0000259" key="1">
    <source>
        <dbReference type="Pfam" id="PF01872"/>
    </source>
</evidence>
<evidence type="ECO:0000313" key="2">
    <source>
        <dbReference type="EMBL" id="MCP8967876.1"/>
    </source>
</evidence>